<evidence type="ECO:0000313" key="3">
    <source>
        <dbReference type="Proteomes" id="UP001499895"/>
    </source>
</evidence>
<name>A0ABN0ZDH3_9ACTN</name>
<feature type="transmembrane region" description="Helical" evidence="1">
    <location>
        <begin position="100"/>
        <end position="119"/>
    </location>
</feature>
<evidence type="ECO:0000313" key="2">
    <source>
        <dbReference type="EMBL" id="GAA0444226.1"/>
    </source>
</evidence>
<dbReference type="EMBL" id="BAAAHB010000002">
    <property type="protein sequence ID" value="GAA0444226.1"/>
    <property type="molecule type" value="Genomic_DNA"/>
</dbReference>
<keyword evidence="1" id="KW-0472">Membrane</keyword>
<keyword evidence="1" id="KW-1133">Transmembrane helix</keyword>
<feature type="transmembrane region" description="Helical" evidence="1">
    <location>
        <begin position="77"/>
        <end position="94"/>
    </location>
</feature>
<protein>
    <submittedName>
        <fullName evidence="2">Uncharacterized protein</fullName>
    </submittedName>
</protein>
<sequence>MLGRTADTIDSTNHTNGGANRWWFVQQLEPLAVSGGRVPPDTLRQEYAHVSQRPTPLSAACVHDIVRSARRLTGAEAAVIIVIVLTAAALAALARLPLGVVLALLAGAAFVAVTVVALVSRGPSRAVAVITRAMLSSTAQGL</sequence>
<keyword evidence="1" id="KW-0812">Transmembrane</keyword>
<evidence type="ECO:0000256" key="1">
    <source>
        <dbReference type="SAM" id="Phobius"/>
    </source>
</evidence>
<comment type="caution">
    <text evidence="2">The sequence shown here is derived from an EMBL/GenBank/DDBJ whole genome shotgun (WGS) entry which is preliminary data.</text>
</comment>
<organism evidence="2 3">
    <name type="scientific">Streptomyces stramineus</name>
    <dbReference type="NCBI Taxonomy" id="173861"/>
    <lineage>
        <taxon>Bacteria</taxon>
        <taxon>Bacillati</taxon>
        <taxon>Actinomycetota</taxon>
        <taxon>Actinomycetes</taxon>
        <taxon>Kitasatosporales</taxon>
        <taxon>Streptomycetaceae</taxon>
        <taxon>Streptomyces</taxon>
    </lineage>
</organism>
<keyword evidence="3" id="KW-1185">Reference proteome</keyword>
<accession>A0ABN0ZDH3</accession>
<proteinExistence type="predicted"/>
<dbReference type="Proteomes" id="UP001499895">
    <property type="component" value="Unassembled WGS sequence"/>
</dbReference>
<gene>
    <name evidence="2" type="ORF">GCM10009544_03760</name>
</gene>
<reference evidence="2 3" key="1">
    <citation type="journal article" date="2019" name="Int. J. Syst. Evol. Microbiol.">
        <title>The Global Catalogue of Microorganisms (GCM) 10K type strain sequencing project: providing services to taxonomists for standard genome sequencing and annotation.</title>
        <authorList>
            <consortium name="The Broad Institute Genomics Platform"/>
            <consortium name="The Broad Institute Genome Sequencing Center for Infectious Disease"/>
            <person name="Wu L."/>
            <person name="Ma J."/>
        </authorList>
    </citation>
    <scope>NUCLEOTIDE SEQUENCE [LARGE SCALE GENOMIC DNA]</scope>
    <source>
        <strain evidence="2 3">JCM 10649</strain>
    </source>
</reference>